<dbReference type="Gene3D" id="2.60.120.620">
    <property type="entry name" value="q2cbj1_9rhob like domain"/>
    <property type="match status" value="1"/>
</dbReference>
<proteinExistence type="predicted"/>
<reference evidence="1" key="1">
    <citation type="submission" date="2018-05" db="EMBL/GenBank/DDBJ databases">
        <authorList>
            <person name="Lanie J.A."/>
            <person name="Ng W.-L."/>
            <person name="Kazmierczak K.M."/>
            <person name="Andrzejewski T.M."/>
            <person name="Davidsen T.M."/>
            <person name="Wayne K.J."/>
            <person name="Tettelin H."/>
            <person name="Glass J.I."/>
            <person name="Rusch D."/>
            <person name="Podicherti R."/>
            <person name="Tsui H.-C.T."/>
            <person name="Winkler M.E."/>
        </authorList>
    </citation>
    <scope>NUCLEOTIDE SEQUENCE</scope>
</reference>
<sequence>SSPLVFPEGKEGNYYVFPQVGDLVIFPAWVKHEVPPSTVDEDRMLVGGNLERIPYKDLPLPSTEEIKGVVEPYTKKSN</sequence>
<feature type="non-terminal residue" evidence="1">
    <location>
        <position position="1"/>
    </location>
</feature>
<evidence type="ECO:0000313" key="1">
    <source>
        <dbReference type="EMBL" id="SVC74352.1"/>
    </source>
</evidence>
<name>A0A382PQT3_9ZZZZ</name>
<protein>
    <recommendedName>
        <fullName evidence="2">Prolyl 4-hydroxylase alpha subunit Fe(2+) 2OG dioxygenase domain-containing protein</fullName>
    </recommendedName>
</protein>
<organism evidence="1">
    <name type="scientific">marine metagenome</name>
    <dbReference type="NCBI Taxonomy" id="408172"/>
    <lineage>
        <taxon>unclassified sequences</taxon>
        <taxon>metagenomes</taxon>
        <taxon>ecological metagenomes</taxon>
    </lineage>
</organism>
<gene>
    <name evidence="1" type="ORF">METZ01_LOCUS327206</name>
</gene>
<dbReference type="InterPro" id="IPR012668">
    <property type="entry name" value="CHP02466"/>
</dbReference>
<accession>A0A382PQT3</accession>
<dbReference type="EMBL" id="UINC01108335">
    <property type="protein sequence ID" value="SVC74352.1"/>
    <property type="molecule type" value="Genomic_DNA"/>
</dbReference>
<dbReference type="AlphaFoldDB" id="A0A382PQT3"/>
<dbReference type="Pfam" id="PF13759">
    <property type="entry name" value="2OG-FeII_Oxy_5"/>
    <property type="match status" value="1"/>
</dbReference>
<evidence type="ECO:0008006" key="2">
    <source>
        <dbReference type="Google" id="ProtNLM"/>
    </source>
</evidence>